<dbReference type="STRING" id="4577.A0A1D6J708"/>
<keyword evidence="2" id="KW-0539">Nucleus</keyword>
<dbReference type="PANTHER" id="PTHR12874">
    <property type="entry name" value="F-BOX ONLY PROTEIN 48-RELATED"/>
    <property type="match status" value="1"/>
</dbReference>
<dbReference type="ExpressionAtlas" id="A0A1D6J708">
    <property type="expression patterns" value="baseline and differential"/>
</dbReference>
<dbReference type="SMR" id="A0A1D6J708"/>
<dbReference type="OMA" id="VKCMNFR"/>
<feature type="domain" description="F-box" evidence="3">
    <location>
        <begin position="56"/>
        <end position="102"/>
    </location>
</feature>
<dbReference type="PROSITE" id="PS50181">
    <property type="entry name" value="FBOX"/>
    <property type="match status" value="1"/>
</dbReference>
<dbReference type="InterPro" id="IPR036047">
    <property type="entry name" value="F-box-like_dom_sf"/>
</dbReference>
<dbReference type="GO" id="GO:0005634">
    <property type="term" value="C:nucleus"/>
    <property type="evidence" value="ECO:0007669"/>
    <property type="project" value="UniProtKB-SubCell"/>
</dbReference>
<dbReference type="SMART" id="SM00256">
    <property type="entry name" value="FBOX"/>
    <property type="match status" value="1"/>
</dbReference>
<dbReference type="InterPro" id="IPR045464">
    <property type="entry name" value="Hrt3/FBXO9_C"/>
</dbReference>
<protein>
    <recommendedName>
        <fullName evidence="2">F-box protein</fullName>
    </recommendedName>
</protein>
<dbReference type="CDD" id="cd22151">
    <property type="entry name" value="F-box_AtGID2-like"/>
    <property type="match status" value="1"/>
</dbReference>
<dbReference type="InterPro" id="IPR001810">
    <property type="entry name" value="F-box_dom"/>
</dbReference>
<dbReference type="Pfam" id="PF12937">
    <property type="entry name" value="F-box-like"/>
    <property type="match status" value="1"/>
</dbReference>
<proteinExistence type="predicted"/>
<gene>
    <name evidence="4" type="ORF">ZEAMMB73_Zm00001d025421</name>
</gene>
<dbReference type="Pfam" id="PF19270">
    <property type="entry name" value="FBO_C"/>
    <property type="match status" value="1"/>
</dbReference>
<organism evidence="4">
    <name type="scientific">Zea mays</name>
    <name type="common">Maize</name>
    <dbReference type="NCBI Taxonomy" id="4577"/>
    <lineage>
        <taxon>Eukaryota</taxon>
        <taxon>Viridiplantae</taxon>
        <taxon>Streptophyta</taxon>
        <taxon>Embryophyta</taxon>
        <taxon>Tracheophyta</taxon>
        <taxon>Spermatophyta</taxon>
        <taxon>Magnoliopsida</taxon>
        <taxon>Liliopsida</taxon>
        <taxon>Poales</taxon>
        <taxon>Poaceae</taxon>
        <taxon>PACMAD clade</taxon>
        <taxon>Panicoideae</taxon>
        <taxon>Andropogonodae</taxon>
        <taxon>Andropogoneae</taxon>
        <taxon>Tripsacinae</taxon>
        <taxon>Zea</taxon>
    </lineage>
</organism>
<dbReference type="PANTHER" id="PTHR12874:SF9">
    <property type="entry name" value="F-BOX ONLY PROTEIN 48"/>
    <property type="match status" value="1"/>
</dbReference>
<sequence length="358" mass="41666">MASSDISVDIRPDINSFDHFLSMRYIATDRPWLKLYGIRVQPVPPFSSLSYKPDPALIHHCLPDELMLEIFTRMSPYTLGRAACVCRKWKYTARNPTLWRAACLKTWQVSVFDFVIQFHVLMFSSIQFYVVKRSGMEANYMMVRSLYDSSWRRMWLQRPRIRIDGLYVSRNTYIHTGVTEWQFKKTVNVVCYYRYLRFFPSGKFLYKVPIHNSHISPDKVKDAVKCMHFRASKADCVFKGDYVLSEDGQIEMALLYPGHRYTLVRMHLRLRGTTVGANNRLDVLKILTTGVNATELQNWKGSILELVEGWEEDETHDPDVPAVSHSRGLSPFVFVPFEEADTSVLNLPVEKMDYYVPG</sequence>
<reference evidence="4" key="1">
    <citation type="submission" date="2015-12" db="EMBL/GenBank/DDBJ databases">
        <title>Update maize B73 reference genome by single molecule sequencing technologies.</title>
        <authorList>
            <consortium name="Maize Genome Sequencing Project"/>
            <person name="Ware D."/>
        </authorList>
    </citation>
    <scope>NUCLEOTIDE SEQUENCE</scope>
    <source>
        <tissue evidence="4">Seedling</tissue>
    </source>
</reference>
<evidence type="ECO:0000256" key="1">
    <source>
        <dbReference type="ARBA" id="ARBA00022786"/>
    </source>
</evidence>
<dbReference type="SUPFAM" id="SSF81383">
    <property type="entry name" value="F-box domain"/>
    <property type="match status" value="1"/>
</dbReference>
<accession>A0A1D6J708</accession>
<comment type="subcellular location">
    <subcellularLocation>
        <location evidence="2">Nucleus</location>
    </subcellularLocation>
</comment>
<dbReference type="GO" id="GO:0019005">
    <property type="term" value="C:SCF ubiquitin ligase complex"/>
    <property type="evidence" value="ECO:0007669"/>
    <property type="project" value="UniProtKB-UniRule"/>
</dbReference>
<name>A0A1D6J708_MAIZE</name>
<dbReference type="GO" id="GO:0016567">
    <property type="term" value="P:protein ubiquitination"/>
    <property type="evidence" value="ECO:0007669"/>
    <property type="project" value="UniProtKB-UniRule"/>
</dbReference>
<dbReference type="GO" id="GO:0031146">
    <property type="term" value="P:SCF-dependent proteasomal ubiquitin-dependent protein catabolic process"/>
    <property type="evidence" value="ECO:0007669"/>
    <property type="project" value="UniProtKB-UniRule"/>
</dbReference>
<keyword evidence="1 2" id="KW-0833">Ubl conjugation pathway</keyword>
<comment type="pathway">
    <text evidence="2">Protein modification; protein ubiquitination.</text>
</comment>
<evidence type="ECO:0000259" key="3">
    <source>
        <dbReference type="PROSITE" id="PS50181"/>
    </source>
</evidence>
<dbReference type="EMBL" id="CM000786">
    <property type="protein sequence ID" value="AQK43709.1"/>
    <property type="molecule type" value="Genomic_DNA"/>
</dbReference>
<dbReference type="IntAct" id="A0A1D6J708">
    <property type="interactions" value="1"/>
</dbReference>
<dbReference type="Gene3D" id="1.20.1280.50">
    <property type="match status" value="1"/>
</dbReference>
<dbReference type="InParanoid" id="A0A1D6J708"/>
<comment type="subunit">
    <text evidence="2">Component of the SCF-type E3 ligase complex.</text>
</comment>
<evidence type="ECO:0000256" key="2">
    <source>
        <dbReference type="RuleBase" id="RU369085"/>
    </source>
</evidence>
<dbReference type="AlphaFoldDB" id="A0A1D6J708"/>
<comment type="function">
    <text evidence="2">Acts as a component of a SCF E3 ubiquitin ligase complexes.</text>
</comment>
<evidence type="ECO:0000313" key="4">
    <source>
        <dbReference type="EMBL" id="AQK43709.1"/>
    </source>
</evidence>